<organism evidence="9">
    <name type="scientific">Triatoma infestans</name>
    <name type="common">Assassin bug</name>
    <dbReference type="NCBI Taxonomy" id="30076"/>
    <lineage>
        <taxon>Eukaryota</taxon>
        <taxon>Metazoa</taxon>
        <taxon>Ecdysozoa</taxon>
        <taxon>Arthropoda</taxon>
        <taxon>Hexapoda</taxon>
        <taxon>Insecta</taxon>
        <taxon>Pterygota</taxon>
        <taxon>Neoptera</taxon>
        <taxon>Paraneoptera</taxon>
        <taxon>Hemiptera</taxon>
        <taxon>Heteroptera</taxon>
        <taxon>Panheteroptera</taxon>
        <taxon>Cimicomorpha</taxon>
        <taxon>Reduviidae</taxon>
        <taxon>Triatominae</taxon>
        <taxon>Triatoma</taxon>
    </lineage>
</organism>
<evidence type="ECO:0000313" key="9">
    <source>
        <dbReference type="EMBL" id="JAC14630.1"/>
    </source>
</evidence>
<comment type="similarity">
    <text evidence="1 6">Belongs to the methyltransferase superfamily.</text>
</comment>
<dbReference type="GO" id="GO:0008173">
    <property type="term" value="F:RNA methyltransferase activity"/>
    <property type="evidence" value="ECO:0007669"/>
    <property type="project" value="UniProtKB-UniRule"/>
</dbReference>
<dbReference type="EC" id="2.1.1.-" evidence="6"/>
<protein>
    <recommendedName>
        <fullName evidence="6">RNA methyltransferase</fullName>
        <ecNumber evidence="6">2.1.1.-</ecNumber>
    </recommendedName>
</protein>
<dbReference type="InterPro" id="IPR010675">
    <property type="entry name" value="Bin3_C"/>
</dbReference>
<feature type="region of interest" description="Disordered" evidence="7">
    <location>
        <begin position="590"/>
        <end position="666"/>
    </location>
</feature>
<keyword evidence="2 6" id="KW-0489">Methyltransferase</keyword>
<feature type="compositionally biased region" description="Basic and acidic residues" evidence="7">
    <location>
        <begin position="154"/>
        <end position="187"/>
    </location>
</feature>
<feature type="compositionally biased region" description="Basic residues" evidence="7">
    <location>
        <begin position="137"/>
        <end position="148"/>
    </location>
</feature>
<evidence type="ECO:0000256" key="5">
    <source>
        <dbReference type="PROSITE-ProRule" id="PRU00848"/>
    </source>
</evidence>
<dbReference type="Pfam" id="PF06325">
    <property type="entry name" value="PrmA"/>
    <property type="match status" value="1"/>
</dbReference>
<feature type="region of interest" description="Disordered" evidence="7">
    <location>
        <begin position="1"/>
        <end position="41"/>
    </location>
</feature>
<evidence type="ECO:0000256" key="6">
    <source>
        <dbReference type="RuleBase" id="RU367087"/>
    </source>
</evidence>
<dbReference type="PANTHER" id="PTHR12315:SF0">
    <property type="entry name" value="7SK SNRNA METHYLPHOSPHATE CAPPING ENZYME"/>
    <property type="match status" value="1"/>
</dbReference>
<evidence type="ECO:0000256" key="4">
    <source>
        <dbReference type="ARBA" id="ARBA00022691"/>
    </source>
</evidence>
<dbReference type="PANTHER" id="PTHR12315">
    <property type="entry name" value="BICOID-INTERACTING PROTEIN RELATED"/>
    <property type="match status" value="1"/>
</dbReference>
<keyword evidence="3 6" id="KW-0808">Transferase</keyword>
<dbReference type="Gene3D" id="3.40.50.150">
    <property type="entry name" value="Vaccinia Virus protein VP39"/>
    <property type="match status" value="1"/>
</dbReference>
<feature type="compositionally biased region" description="Polar residues" evidence="7">
    <location>
        <begin position="634"/>
        <end position="653"/>
    </location>
</feature>
<evidence type="ECO:0000256" key="7">
    <source>
        <dbReference type="SAM" id="MobiDB-lite"/>
    </source>
</evidence>
<evidence type="ECO:0000256" key="2">
    <source>
        <dbReference type="ARBA" id="ARBA00022603"/>
    </source>
</evidence>
<accession>A0A023EZH1</accession>
<dbReference type="GO" id="GO:0040031">
    <property type="term" value="P:snRNA modification"/>
    <property type="evidence" value="ECO:0007669"/>
    <property type="project" value="TreeGrafter"/>
</dbReference>
<evidence type="ECO:0000256" key="1">
    <source>
        <dbReference type="ARBA" id="ARBA00008361"/>
    </source>
</evidence>
<name>A0A023EZH1_TRIIF</name>
<dbReference type="AlphaFoldDB" id="A0A023EZH1"/>
<dbReference type="GO" id="GO:0032259">
    <property type="term" value="P:methylation"/>
    <property type="evidence" value="ECO:0007669"/>
    <property type="project" value="UniProtKB-KW"/>
</dbReference>
<dbReference type="Pfam" id="PF06859">
    <property type="entry name" value="Bin3"/>
    <property type="match status" value="1"/>
</dbReference>
<dbReference type="GO" id="GO:0008171">
    <property type="term" value="F:O-methyltransferase activity"/>
    <property type="evidence" value="ECO:0007669"/>
    <property type="project" value="UniProtKB-UniRule"/>
</dbReference>
<dbReference type="EMBL" id="GBBI01004082">
    <property type="protein sequence ID" value="JAC14630.1"/>
    <property type="molecule type" value="mRNA"/>
</dbReference>
<proteinExistence type="evidence at transcript level"/>
<dbReference type="GO" id="GO:0017069">
    <property type="term" value="F:snRNA binding"/>
    <property type="evidence" value="ECO:0007669"/>
    <property type="project" value="TreeGrafter"/>
</dbReference>
<reference evidence="9" key="1">
    <citation type="journal article" date="2014" name="PLoS Negl. Trop. Dis.">
        <title>An updated insight into the Sialotranscriptome of Triatoma infestans: developmental stage and geographic variations.</title>
        <authorList>
            <person name="Schwarz A."/>
            <person name="Medrano-Mercado N."/>
            <person name="Schaub G.A."/>
            <person name="Struchiner C.J."/>
            <person name="Bargues M.D."/>
            <person name="Levy M.Z."/>
            <person name="Ribeiro J.M."/>
        </authorList>
    </citation>
    <scope>NUCLEOTIDE SEQUENCE</scope>
    <source>
        <strain evidence="9">Chile</strain>
        <tissue evidence="9">Salivary glands</tissue>
    </source>
</reference>
<dbReference type="PROSITE" id="PS51515">
    <property type="entry name" value="BIN3_SAM"/>
    <property type="match status" value="1"/>
</dbReference>
<feature type="compositionally biased region" description="Low complexity" evidence="7">
    <location>
        <begin position="600"/>
        <end position="626"/>
    </location>
</feature>
<dbReference type="SUPFAM" id="SSF53335">
    <property type="entry name" value="S-adenosyl-L-methionine-dependent methyltransferases"/>
    <property type="match status" value="1"/>
</dbReference>
<dbReference type="InterPro" id="IPR024160">
    <property type="entry name" value="BIN3_SAM-bd_dom"/>
</dbReference>
<feature type="domain" description="Bin3-type SAM" evidence="8">
    <location>
        <begin position="365"/>
        <end position="602"/>
    </location>
</feature>
<feature type="region of interest" description="Disordered" evidence="7">
    <location>
        <begin position="137"/>
        <end position="187"/>
    </location>
</feature>
<dbReference type="InterPro" id="IPR029063">
    <property type="entry name" value="SAM-dependent_MTases_sf"/>
</dbReference>
<dbReference type="InterPro" id="IPR039772">
    <property type="entry name" value="Bin3-like"/>
</dbReference>
<evidence type="ECO:0000259" key="8">
    <source>
        <dbReference type="PROSITE" id="PS51515"/>
    </source>
</evidence>
<sequence>TRREKRSVQIATTLTNKKQQKPEDGKLKFRKRSQSFSGSKLFQSYKKRKKDNIALPTKFLLGGNIRDPLNLNSFQDEEVNRAMNAITPESSPLPTPNRKGEIEVIIPADIRDPLSLAGGAEDDIAYAASFITTSTKRVKKNKKKKKTKTSAGSGKEDNSDIKSDESKGEEAIEVDIKKETNDKPQPVEKTIIEETKQEIKPAEETTVVAIKREHPVKPTTLECGGTTAAKRPCSLVDRNTSSSSGQIVVQLGPNTTAPTNTVSGGSMAGTNQVVSSIIAAAPKAPRKFDNKDKIVSPVVPQPGAWLDRHHHGRFRKQSFPGAAASSAPVTTGTNVQTPKFKEVNKKFQFGNYHRYYGYRNINEEDARLKLLCQRLGLSFFKDKDVLDIGCNSGPLTIAIAKDLGAKHVIGMDIDKALIQKAKSSLKLYSQSMATGSGKFKKGQIFPLSMPVVYGSLNVPGVKDSTFPRNITFIQGNYVLENDVLLDLEQPQFDIILCLSVTKWIHLNWGDEGLKRAFKRMFAQLRPGGSLILEPQTWTSYKRKKNLTETTWKNYKNIKFYPTNFTEYLLSEVGFNKCEVIGSPYNPSKGFQRPIKQFTKGRTGSDTPSTTTNRTSAATSQQQQQQSKKNDEVEQSSSLNSEQLAKVENLTSSIEKNEQSMEKMDTR</sequence>
<feature type="compositionally biased region" description="Basic and acidic residues" evidence="7">
    <location>
        <begin position="654"/>
        <end position="666"/>
    </location>
</feature>
<keyword evidence="4 5" id="KW-0949">S-adenosyl-L-methionine</keyword>
<feature type="non-terminal residue" evidence="9">
    <location>
        <position position="1"/>
    </location>
</feature>
<dbReference type="CDD" id="cd02440">
    <property type="entry name" value="AdoMet_MTases"/>
    <property type="match status" value="1"/>
</dbReference>
<evidence type="ECO:0000256" key="3">
    <source>
        <dbReference type="ARBA" id="ARBA00022679"/>
    </source>
</evidence>